<dbReference type="InterPro" id="IPR029150">
    <property type="entry name" value="dCache_3"/>
</dbReference>
<dbReference type="PANTHER" id="PTHR33121">
    <property type="entry name" value="CYCLIC DI-GMP PHOSPHODIESTERASE PDEF"/>
    <property type="match status" value="1"/>
</dbReference>
<dbReference type="InterPro" id="IPR000160">
    <property type="entry name" value="GGDEF_dom"/>
</dbReference>
<dbReference type="Gene3D" id="3.20.20.450">
    <property type="entry name" value="EAL domain"/>
    <property type="match status" value="1"/>
</dbReference>
<dbReference type="InterPro" id="IPR029787">
    <property type="entry name" value="Nucleotide_cyclase"/>
</dbReference>
<proteinExistence type="predicted"/>
<dbReference type="OrthoDB" id="9804951at2"/>
<dbReference type="Gene3D" id="3.30.70.270">
    <property type="match status" value="1"/>
</dbReference>
<name>A0A1M5UVD0_9VIBR</name>
<sequence length="785" mass="88458">MLRFRSIQMQILLSFLALLITVQCILFYSVYQSNFQAGQEQTQLRLNTARAVLQNQLEERRKFLSDFALTVAKDFGLKQAFSEDAQKFAAALNNHRQRIDADLTLALDKEGNLMTKLIYDKATRETHPEQSTSLLNHGLTRLSSHEQQIFHQSDNTIYQTILVPLKSDTQIIAWIGFGFALDTELARHLALLTGMNVDLAYYHRRSVPPVTPDNTWLLFATSNTQLPAKINHSEHFRPLIEADNPDYVSTWRPVGTMDNKTIVAVLYDSRDDLLATFTKRWFHILLVVVGTFGFSIIAAYKLSKNIAQPLRIFAAKTKQVAQGTCQPILTVNRRDELGVLANEFNLMNCAIAERQQALNFLAYHSDLTHLPNKKKLSEDIDSRIQAGEGPFCLIRFRLAEFIDLNYSLGIDTGDELQIATANMLLRSDQNAQFYQLESAEFAALVPLTESTVSHQPVHLISDNDEVRCHLQHISVTVHRISGFCYYPKHGNTARELVHNAGIALQEALKLNMPSVEFATRMADQAISRVKLINDLSEAIRSSQLALFYQPKLNLKTKQIDKAEALVRWHHPSRGMISPDEFIHIAETTGQINALTDWVLHAAMSQVAQWRQQGINLNVAVNISAINLKQAGFAQKITALFEQYGLPIDAISLEITESTLADDPEYALSVLRHLSEQGLAISIDDYGTGYSSLSQLKNLPASELKIDKAFILNVAENMQDQHIALSTIRLAHQFRLQTVAEGVETQEAIDWLAQHGCEYAQGYHISRPVPADELAVFIRQQNKTFT</sequence>
<keyword evidence="1" id="KW-0812">Transmembrane</keyword>
<evidence type="ECO:0000256" key="1">
    <source>
        <dbReference type="SAM" id="Phobius"/>
    </source>
</evidence>
<feature type="domain" description="HAMP" evidence="3">
    <location>
        <begin position="304"/>
        <end position="356"/>
    </location>
</feature>
<dbReference type="InterPro" id="IPR035919">
    <property type="entry name" value="EAL_sf"/>
</dbReference>
<dbReference type="SUPFAM" id="SSF141868">
    <property type="entry name" value="EAL domain-like"/>
    <property type="match status" value="1"/>
</dbReference>
<dbReference type="SMART" id="SM00052">
    <property type="entry name" value="EAL"/>
    <property type="match status" value="1"/>
</dbReference>
<dbReference type="GO" id="GO:0071111">
    <property type="term" value="F:cyclic-guanylate-specific phosphodiesterase activity"/>
    <property type="evidence" value="ECO:0007669"/>
    <property type="project" value="InterPro"/>
</dbReference>
<keyword evidence="1" id="KW-0472">Membrane</keyword>
<organism evidence="4 5">
    <name type="scientific">Vibrio aerogenes CECT 7868</name>
    <dbReference type="NCBI Taxonomy" id="1216006"/>
    <lineage>
        <taxon>Bacteria</taxon>
        <taxon>Pseudomonadati</taxon>
        <taxon>Pseudomonadota</taxon>
        <taxon>Gammaproteobacteria</taxon>
        <taxon>Vibrionales</taxon>
        <taxon>Vibrionaceae</taxon>
        <taxon>Vibrio</taxon>
    </lineage>
</organism>
<dbReference type="SMART" id="SM00267">
    <property type="entry name" value="GGDEF"/>
    <property type="match status" value="1"/>
</dbReference>
<dbReference type="RefSeq" id="WP_073601981.1">
    <property type="nucleotide sequence ID" value="NZ_FQXZ01000004.1"/>
</dbReference>
<gene>
    <name evidence="4" type="primary">cph2_1</name>
    <name evidence="4" type="ORF">VA7868_00186</name>
</gene>
<dbReference type="Pfam" id="PF00990">
    <property type="entry name" value="GGDEF"/>
    <property type="match status" value="1"/>
</dbReference>
<dbReference type="Gene3D" id="6.10.340.10">
    <property type="match status" value="1"/>
</dbReference>
<reference evidence="4 5" key="1">
    <citation type="submission" date="2016-11" db="EMBL/GenBank/DDBJ databases">
        <authorList>
            <person name="Jaros S."/>
            <person name="Januszkiewicz K."/>
            <person name="Wedrychowicz H."/>
        </authorList>
    </citation>
    <scope>NUCLEOTIDE SEQUENCE [LARGE SCALE GENOMIC DNA]</scope>
    <source>
        <strain evidence="4 5">CECT 7868</strain>
    </source>
</reference>
<protein>
    <submittedName>
        <fullName evidence="4">Phytochrome-like protein cph2</fullName>
    </submittedName>
</protein>
<dbReference type="CDD" id="cd01948">
    <property type="entry name" value="EAL"/>
    <property type="match status" value="1"/>
</dbReference>
<dbReference type="InterPro" id="IPR043128">
    <property type="entry name" value="Rev_trsase/Diguanyl_cyclase"/>
</dbReference>
<dbReference type="InterPro" id="IPR050706">
    <property type="entry name" value="Cyclic-di-GMP_PDE-like"/>
</dbReference>
<dbReference type="PROSITE" id="PS50883">
    <property type="entry name" value="EAL"/>
    <property type="match status" value="1"/>
</dbReference>
<dbReference type="GO" id="GO:0016020">
    <property type="term" value="C:membrane"/>
    <property type="evidence" value="ECO:0007669"/>
    <property type="project" value="InterPro"/>
</dbReference>
<accession>A0A1M5UVD0</accession>
<dbReference type="CDD" id="cd06225">
    <property type="entry name" value="HAMP"/>
    <property type="match status" value="1"/>
</dbReference>
<feature type="domain" description="EAL" evidence="2">
    <location>
        <begin position="528"/>
        <end position="781"/>
    </location>
</feature>
<dbReference type="EMBL" id="FQXZ01000004">
    <property type="protein sequence ID" value="SHH66909.1"/>
    <property type="molecule type" value="Genomic_DNA"/>
</dbReference>
<feature type="transmembrane region" description="Helical" evidence="1">
    <location>
        <begin position="281"/>
        <end position="302"/>
    </location>
</feature>
<dbReference type="Pfam" id="PF00672">
    <property type="entry name" value="HAMP"/>
    <property type="match status" value="1"/>
</dbReference>
<dbReference type="PROSITE" id="PS50885">
    <property type="entry name" value="HAMP"/>
    <property type="match status" value="1"/>
</dbReference>
<dbReference type="SUPFAM" id="SSF55073">
    <property type="entry name" value="Nucleotide cyclase"/>
    <property type="match status" value="1"/>
</dbReference>
<keyword evidence="5" id="KW-1185">Reference proteome</keyword>
<dbReference type="Proteomes" id="UP000184608">
    <property type="component" value="Unassembled WGS sequence"/>
</dbReference>
<feature type="transmembrane region" description="Helical" evidence="1">
    <location>
        <begin position="12"/>
        <end position="31"/>
    </location>
</feature>
<dbReference type="GO" id="GO:0007165">
    <property type="term" value="P:signal transduction"/>
    <property type="evidence" value="ECO:0007669"/>
    <property type="project" value="InterPro"/>
</dbReference>
<dbReference type="AlphaFoldDB" id="A0A1M5UVD0"/>
<keyword evidence="1" id="KW-1133">Transmembrane helix</keyword>
<dbReference type="Pfam" id="PF14827">
    <property type="entry name" value="dCache_3"/>
    <property type="match status" value="1"/>
</dbReference>
<evidence type="ECO:0000259" key="3">
    <source>
        <dbReference type="PROSITE" id="PS50885"/>
    </source>
</evidence>
<evidence type="ECO:0000313" key="4">
    <source>
        <dbReference type="EMBL" id="SHH66909.1"/>
    </source>
</evidence>
<evidence type="ECO:0000259" key="2">
    <source>
        <dbReference type="PROSITE" id="PS50883"/>
    </source>
</evidence>
<dbReference type="InterPro" id="IPR001633">
    <property type="entry name" value="EAL_dom"/>
</dbReference>
<evidence type="ECO:0000313" key="5">
    <source>
        <dbReference type="Proteomes" id="UP000184608"/>
    </source>
</evidence>
<dbReference type="STRING" id="1216006.VA7868_00186"/>
<dbReference type="InterPro" id="IPR003660">
    <property type="entry name" value="HAMP_dom"/>
</dbReference>
<dbReference type="Pfam" id="PF00563">
    <property type="entry name" value="EAL"/>
    <property type="match status" value="1"/>
</dbReference>
<dbReference type="PANTHER" id="PTHR33121:SF70">
    <property type="entry name" value="SIGNALING PROTEIN YKOW"/>
    <property type="match status" value="1"/>
</dbReference>
<dbReference type="SUPFAM" id="SSF158472">
    <property type="entry name" value="HAMP domain-like"/>
    <property type="match status" value="1"/>
</dbReference>